<protein>
    <recommendedName>
        <fullName evidence="3">RFX-type winged-helix domain-containing protein</fullName>
    </recommendedName>
</protein>
<dbReference type="PANTHER" id="PTHR12619:SF5">
    <property type="entry name" value="TRANSCRIPTION FACTOR RFX4"/>
    <property type="match status" value="1"/>
</dbReference>
<gene>
    <name evidence="4" type="ORF">BT93_L4185</name>
</gene>
<feature type="domain" description="RFX-type winged-helix" evidence="3">
    <location>
        <begin position="125"/>
        <end position="199"/>
    </location>
</feature>
<evidence type="ECO:0000256" key="1">
    <source>
        <dbReference type="ARBA" id="ARBA00023125"/>
    </source>
</evidence>
<dbReference type="InterPro" id="IPR036388">
    <property type="entry name" value="WH-like_DNA-bd_sf"/>
</dbReference>
<dbReference type="GO" id="GO:0000978">
    <property type="term" value="F:RNA polymerase II cis-regulatory region sequence-specific DNA binding"/>
    <property type="evidence" value="ECO:0007669"/>
    <property type="project" value="TreeGrafter"/>
</dbReference>
<dbReference type="Proteomes" id="UP000806378">
    <property type="component" value="Unassembled WGS sequence"/>
</dbReference>
<comment type="caution">
    <text evidence="4">The sequence shown here is derived from an EMBL/GenBank/DDBJ whole genome shotgun (WGS) entry which is preliminary data.</text>
</comment>
<dbReference type="InterPro" id="IPR003150">
    <property type="entry name" value="DNA-bd_RFX"/>
</dbReference>
<dbReference type="Pfam" id="PF02257">
    <property type="entry name" value="RFX_DNA_binding"/>
    <property type="match status" value="1"/>
</dbReference>
<feature type="region of interest" description="Disordered" evidence="2">
    <location>
        <begin position="199"/>
        <end position="240"/>
    </location>
</feature>
<keyword evidence="1" id="KW-0238">DNA-binding</keyword>
<keyword evidence="5" id="KW-1185">Reference proteome</keyword>
<dbReference type="Pfam" id="PF25340">
    <property type="entry name" value="BCD_RFX"/>
    <property type="match status" value="1"/>
</dbReference>
<evidence type="ECO:0000256" key="2">
    <source>
        <dbReference type="SAM" id="MobiDB-lite"/>
    </source>
</evidence>
<feature type="region of interest" description="Disordered" evidence="2">
    <location>
        <begin position="35"/>
        <end position="85"/>
    </location>
</feature>
<feature type="region of interest" description="Disordered" evidence="2">
    <location>
        <begin position="675"/>
        <end position="714"/>
    </location>
</feature>
<dbReference type="Gene3D" id="1.10.10.10">
    <property type="entry name" value="Winged helix-like DNA-binding domain superfamily/Winged helix DNA-binding domain"/>
    <property type="match status" value="1"/>
</dbReference>
<accession>A0A8T0CG59</accession>
<dbReference type="Gramene" id="rna-gnl|WGS:JABURB|Cocit.L4185.1">
    <property type="protein sequence ID" value="cds-KAF7846538.1"/>
    <property type="gene ID" value="gene-BT93_L4185"/>
</dbReference>
<dbReference type="InterPro" id="IPR039779">
    <property type="entry name" value="RFX-like"/>
</dbReference>
<dbReference type="EMBL" id="MU092738">
    <property type="protein sequence ID" value="KAF7846538.1"/>
    <property type="molecule type" value="Genomic_DNA"/>
</dbReference>
<dbReference type="PROSITE" id="PS51526">
    <property type="entry name" value="RFX_DBD"/>
    <property type="match status" value="1"/>
</dbReference>
<feature type="region of interest" description="Disordered" evidence="2">
    <location>
        <begin position="779"/>
        <end position="838"/>
    </location>
</feature>
<feature type="compositionally biased region" description="Basic and acidic residues" evidence="2">
    <location>
        <begin position="802"/>
        <end position="811"/>
    </location>
</feature>
<dbReference type="InterPro" id="IPR036390">
    <property type="entry name" value="WH_DNA-bd_sf"/>
</dbReference>
<evidence type="ECO:0000313" key="5">
    <source>
        <dbReference type="Proteomes" id="UP000806378"/>
    </source>
</evidence>
<evidence type="ECO:0000313" key="4">
    <source>
        <dbReference type="EMBL" id="KAF7846538.1"/>
    </source>
</evidence>
<dbReference type="InterPro" id="IPR057321">
    <property type="entry name" value="RFX1-4/6/8-like_BCD"/>
</dbReference>
<dbReference type="SUPFAM" id="SSF46785">
    <property type="entry name" value="Winged helix' DNA-binding domain"/>
    <property type="match status" value="1"/>
</dbReference>
<organism evidence="4 5">
    <name type="scientific">Corymbia citriodora subsp. variegata</name>
    <dbReference type="NCBI Taxonomy" id="360336"/>
    <lineage>
        <taxon>Eukaryota</taxon>
        <taxon>Viridiplantae</taxon>
        <taxon>Streptophyta</taxon>
        <taxon>Embryophyta</taxon>
        <taxon>Tracheophyta</taxon>
        <taxon>Spermatophyta</taxon>
        <taxon>Magnoliopsida</taxon>
        <taxon>eudicotyledons</taxon>
        <taxon>Gunneridae</taxon>
        <taxon>Pentapetalae</taxon>
        <taxon>rosids</taxon>
        <taxon>malvids</taxon>
        <taxon>Myrtales</taxon>
        <taxon>Myrtaceae</taxon>
        <taxon>Myrtoideae</taxon>
        <taxon>Eucalypteae</taxon>
        <taxon>Corymbia</taxon>
    </lineage>
</organism>
<evidence type="ECO:0000259" key="3">
    <source>
        <dbReference type="PROSITE" id="PS51526"/>
    </source>
</evidence>
<reference evidence="4" key="1">
    <citation type="submission" date="2020-05" db="EMBL/GenBank/DDBJ databases">
        <title>WGS assembly of Corymbia citriodora subspecies variegata.</title>
        <authorList>
            <person name="Barry K."/>
            <person name="Hundley H."/>
            <person name="Shu S."/>
            <person name="Jenkins J."/>
            <person name="Grimwood J."/>
            <person name="Baten A."/>
        </authorList>
    </citation>
    <scope>NUCLEOTIDE SEQUENCE</scope>
    <source>
        <strain evidence="4">CV2-018</strain>
    </source>
</reference>
<name>A0A8T0CG59_CORYI</name>
<proteinExistence type="predicted"/>
<sequence>MSTEIPMRMQHDARSISQHTYPEMHNIPVSFPPGMIPQYPMPPQHVHHHMRHASEHYEGSPAPEDSNNEGGGKRKRGNTSSMANDQELRRLLSQYQGRTLNDVAAEVQKNEGSGGKSEKAKQVFAMLWLQETCKRSTHSVRRDKVFARYTERCGNERVPTLNPASFGKLVRIIFPNVQTRRLGVRGESKYHYVDLSLVPDDNDSPFDDRPATAQGIDRPQSSASLRPNMEEGTSGLDTLPPRMAMETADFPAPTAVHVPRMAPVQPKRSIDRTITKLDCQYANTPVIRIDKYQMSNALVNALPSIRTNMPATLSTYMAMPSERTLSQPTPSLQESPIDLPDIHEYLVGTNYDHHLAKLLHDLYKSYCIDVIDAFRKCKDKSFFNHHSAFNGKMTVPVSKIFNMECIAPWIQECDMRMYKSILRYMTQLVVQAVPDAVWNAFDRIGSRLVSHIAFSFEEKCPQHVVVAKVVPAARFVALLKKLQLAQAATVSASRILEQPSMGTQMWLDLLAMGEASALIQDSTPPPESIQIIQGILKHDIRVLLSPLPDALVPAAEQDPTSAYAAFYQDPLQYPSLLSSAGMMPHDMISRLVLWLENLAVAFEGHHPQCMIDWTTRLFRIIMTQICQGGGTSYQAWWCMDNFANQMLSFMTQLEGFLLPAEEQVKHDAKEVEKNAQYTATLPPPQLKRKRTSLNVGGDTRSRPSPALPQDNGNESFSEVARNLNLNLAPPQRLQPTNTIHDHELDIDTEMAEINGPTLDLPTFRTGFTSPMKPMHLHDLRGPTPAKPGHQHDDSGIEMSLLEDGKEGDTSKSGKKHFSSRDWFLSSDPVQPVGQGVGA</sequence>
<dbReference type="AlphaFoldDB" id="A0A8T0CG59"/>
<dbReference type="GO" id="GO:0000981">
    <property type="term" value="F:DNA-binding transcription factor activity, RNA polymerase II-specific"/>
    <property type="evidence" value="ECO:0007669"/>
    <property type="project" value="TreeGrafter"/>
</dbReference>
<dbReference type="OrthoDB" id="10056949at2759"/>
<dbReference type="FunFam" id="1.10.10.10:FF:000119">
    <property type="entry name" value="DNA damage and replication checkpoint protein"/>
    <property type="match status" value="1"/>
</dbReference>
<dbReference type="PANTHER" id="PTHR12619">
    <property type="entry name" value="RFX TRANSCRIPTION FACTOR FAMILY"/>
    <property type="match status" value="1"/>
</dbReference>